<organism evidence="1">
    <name type="scientific">Siphoviridae sp. ctKHH22</name>
    <dbReference type="NCBI Taxonomy" id="2825439"/>
    <lineage>
        <taxon>Viruses</taxon>
        <taxon>Duplodnaviria</taxon>
        <taxon>Heunggongvirae</taxon>
        <taxon>Uroviricota</taxon>
        <taxon>Caudoviricetes</taxon>
    </lineage>
</organism>
<proteinExistence type="predicted"/>
<reference evidence="1" key="1">
    <citation type="journal article" date="2021" name="Proc. Natl. Acad. Sci. U.S.A.">
        <title>A Catalog of Tens of Thousands of Viruses from Human Metagenomes Reveals Hidden Associations with Chronic Diseases.</title>
        <authorList>
            <person name="Tisza M.J."/>
            <person name="Buck C.B."/>
        </authorList>
    </citation>
    <scope>NUCLEOTIDE SEQUENCE</scope>
    <source>
        <strain evidence="1">CtKHH22</strain>
    </source>
</reference>
<accession>A0A8S5Q2U3</accession>
<evidence type="ECO:0000313" key="1">
    <source>
        <dbReference type="EMBL" id="DAE13051.1"/>
    </source>
</evidence>
<dbReference type="EMBL" id="BK015563">
    <property type="protein sequence ID" value="DAE13051.1"/>
    <property type="molecule type" value="Genomic_DNA"/>
</dbReference>
<name>A0A8S5Q2U3_9CAUD</name>
<sequence length="32" mass="3651">MRCVSERTLSLSELMGSFLTCKSLDLREPQGY</sequence>
<protein>
    <submittedName>
        <fullName evidence="1">Uncharacterized protein</fullName>
    </submittedName>
</protein>